<evidence type="ECO:0000313" key="2">
    <source>
        <dbReference type="EMBL" id="AEH90891.1"/>
    </source>
</evidence>
<feature type="transmembrane region" description="Helical" evidence="1">
    <location>
        <begin position="21"/>
        <end position="43"/>
    </location>
</feature>
<proteinExistence type="predicted"/>
<evidence type="ECO:0000313" key="3">
    <source>
        <dbReference type="Proteomes" id="UP000001623"/>
    </source>
</evidence>
<dbReference type="HOGENOM" id="CLU_2974219_0_0_5"/>
<dbReference type="AlphaFoldDB" id="F7Y7L8"/>
<gene>
    <name evidence="2" type="ordered locus">Mesop_6569</name>
</gene>
<keyword evidence="1" id="KW-0812">Transmembrane</keyword>
<evidence type="ECO:0000256" key="1">
    <source>
        <dbReference type="SAM" id="Phobius"/>
    </source>
</evidence>
<dbReference type="STRING" id="536019.Mesop_6569"/>
<organism evidence="2 3">
    <name type="scientific">Mesorhizobium opportunistum (strain LMG 24607 / HAMBI 3007 / WSM2075)</name>
    <dbReference type="NCBI Taxonomy" id="536019"/>
    <lineage>
        <taxon>Bacteria</taxon>
        <taxon>Pseudomonadati</taxon>
        <taxon>Pseudomonadota</taxon>
        <taxon>Alphaproteobacteria</taxon>
        <taxon>Hyphomicrobiales</taxon>
        <taxon>Phyllobacteriaceae</taxon>
        <taxon>Mesorhizobium</taxon>
    </lineage>
</organism>
<keyword evidence="1" id="KW-0472">Membrane</keyword>
<sequence>MDDAKNKAKAAADTARKASAAFALVGALSVIVGAFIASVAAALGGKQRDEDEALFVRD</sequence>
<dbReference type="KEGG" id="mop:Mesop_6569"/>
<name>F7Y7L8_MESOW</name>
<reference evidence="2 3" key="1">
    <citation type="submission" date="2010-10" db="EMBL/GenBank/DDBJ databases">
        <title>Complete sequence of Mesorhizobium opportunistum WSM2075.</title>
        <authorList>
            <consortium name="US DOE Joint Genome Institute"/>
            <person name="Lucas S."/>
            <person name="Copeland A."/>
            <person name="Lapidus A."/>
            <person name="Cheng J.-F."/>
            <person name="Bruce D."/>
            <person name="Goodwin L."/>
            <person name="Pitluck S."/>
            <person name="Chertkov O."/>
            <person name="Misra M."/>
            <person name="Detter J.C."/>
            <person name="Han C."/>
            <person name="Tapia R."/>
            <person name="Land M."/>
            <person name="Hauser L."/>
            <person name="Kyrpides N."/>
            <person name="Ovchinnikova G."/>
            <person name="Mavrommatis K.M."/>
            <person name="Tiwari R.P."/>
            <person name="Howieson J.G."/>
            <person name="O'Hara G.W."/>
            <person name="Nandasena K.G."/>
            <person name="Woyke T."/>
        </authorList>
    </citation>
    <scope>NUCLEOTIDE SEQUENCE [LARGE SCALE GENOMIC DNA]</scope>
    <source>
        <strain evidence="3">LMG 24607 / HAMBI 3007 / WSM2075</strain>
    </source>
</reference>
<dbReference type="Proteomes" id="UP000001623">
    <property type="component" value="Chromosome"/>
</dbReference>
<dbReference type="EMBL" id="CP002279">
    <property type="protein sequence ID" value="AEH90891.1"/>
    <property type="molecule type" value="Genomic_DNA"/>
</dbReference>
<keyword evidence="1" id="KW-1133">Transmembrane helix</keyword>
<protein>
    <submittedName>
        <fullName evidence="2">Uncharacterized protein</fullName>
    </submittedName>
</protein>
<accession>F7Y7L8</accession>